<keyword evidence="2" id="KW-0808">Transferase</keyword>
<dbReference type="GO" id="GO:0016747">
    <property type="term" value="F:acyltransferase activity, transferring groups other than amino-acyl groups"/>
    <property type="evidence" value="ECO:0007669"/>
    <property type="project" value="UniProtKB-ARBA"/>
</dbReference>
<feature type="region of interest" description="Disordered" evidence="3">
    <location>
        <begin position="1"/>
        <end position="37"/>
    </location>
</feature>
<dbReference type="InterPro" id="IPR023213">
    <property type="entry name" value="CAT-like_dom_sf"/>
</dbReference>
<evidence type="ECO:0000313" key="4">
    <source>
        <dbReference type="EMBL" id="TVU07631.1"/>
    </source>
</evidence>
<dbReference type="PANTHER" id="PTHR31147:SF66">
    <property type="entry name" value="OS05G0315700 PROTEIN"/>
    <property type="match status" value="1"/>
</dbReference>
<reference evidence="4 5" key="1">
    <citation type="journal article" date="2019" name="Sci. Rep.">
        <title>A high-quality genome of Eragrostis curvula grass provides insights into Poaceae evolution and supports new strategies to enhance forage quality.</title>
        <authorList>
            <person name="Carballo J."/>
            <person name="Santos B.A.C.M."/>
            <person name="Zappacosta D."/>
            <person name="Garbus I."/>
            <person name="Selva J.P."/>
            <person name="Gallo C.A."/>
            <person name="Diaz A."/>
            <person name="Albertini E."/>
            <person name="Caccamo M."/>
            <person name="Echenique V."/>
        </authorList>
    </citation>
    <scope>NUCLEOTIDE SEQUENCE [LARGE SCALE GENOMIC DNA]</scope>
    <source>
        <strain evidence="5">cv. Victoria</strain>
        <tissue evidence="4">Leaf</tissue>
    </source>
</reference>
<evidence type="ECO:0000256" key="3">
    <source>
        <dbReference type="SAM" id="MobiDB-lite"/>
    </source>
</evidence>
<sequence>MASTTTLPPFTVRRGEPVLVAPAEPTPRETKPLSDLDDGEGMRFYSSGIHLYRNNPAKAGQDPAKVIRDALAKALVPYYPLAGRLREEEKARKLVLECDAQGVLGNVVLSMCVKLINGKGSVCNIKPHVTMLERLNTDTD</sequence>
<accession>A0A5J9TAN4</accession>
<comment type="similarity">
    <text evidence="1">Belongs to the plant acyltransferase family.</text>
</comment>
<gene>
    <name evidence="4" type="ORF">EJB05_40995</name>
</gene>
<organism evidence="4 5">
    <name type="scientific">Eragrostis curvula</name>
    <name type="common">weeping love grass</name>
    <dbReference type="NCBI Taxonomy" id="38414"/>
    <lineage>
        <taxon>Eukaryota</taxon>
        <taxon>Viridiplantae</taxon>
        <taxon>Streptophyta</taxon>
        <taxon>Embryophyta</taxon>
        <taxon>Tracheophyta</taxon>
        <taxon>Spermatophyta</taxon>
        <taxon>Magnoliopsida</taxon>
        <taxon>Liliopsida</taxon>
        <taxon>Poales</taxon>
        <taxon>Poaceae</taxon>
        <taxon>PACMAD clade</taxon>
        <taxon>Chloridoideae</taxon>
        <taxon>Eragrostideae</taxon>
        <taxon>Eragrostidinae</taxon>
        <taxon>Eragrostis</taxon>
    </lineage>
</organism>
<dbReference type="Gene3D" id="3.30.559.10">
    <property type="entry name" value="Chloramphenicol acetyltransferase-like domain"/>
    <property type="match status" value="1"/>
</dbReference>
<dbReference type="AlphaFoldDB" id="A0A5J9TAN4"/>
<dbReference type="InterPro" id="IPR050898">
    <property type="entry name" value="Plant_acyltransferase"/>
</dbReference>
<dbReference type="OrthoDB" id="783018at2759"/>
<feature type="non-terminal residue" evidence="4">
    <location>
        <position position="1"/>
    </location>
</feature>
<dbReference type="EMBL" id="RWGY01000039">
    <property type="protein sequence ID" value="TVU07631.1"/>
    <property type="molecule type" value="Genomic_DNA"/>
</dbReference>
<dbReference type="Pfam" id="PF02458">
    <property type="entry name" value="Transferase"/>
    <property type="match status" value="1"/>
</dbReference>
<evidence type="ECO:0000256" key="2">
    <source>
        <dbReference type="ARBA" id="ARBA00022679"/>
    </source>
</evidence>
<protein>
    <submittedName>
        <fullName evidence="4">Uncharacterized protein</fullName>
    </submittedName>
</protein>
<dbReference type="Proteomes" id="UP000324897">
    <property type="component" value="Chromosome 3"/>
</dbReference>
<dbReference type="PANTHER" id="PTHR31147">
    <property type="entry name" value="ACYL TRANSFERASE 4"/>
    <property type="match status" value="1"/>
</dbReference>
<evidence type="ECO:0000313" key="5">
    <source>
        <dbReference type="Proteomes" id="UP000324897"/>
    </source>
</evidence>
<keyword evidence="5" id="KW-1185">Reference proteome</keyword>
<proteinExistence type="inferred from homology"/>
<dbReference type="Gramene" id="TVU07631">
    <property type="protein sequence ID" value="TVU07631"/>
    <property type="gene ID" value="EJB05_40995"/>
</dbReference>
<comment type="caution">
    <text evidence="4">The sequence shown here is derived from an EMBL/GenBank/DDBJ whole genome shotgun (WGS) entry which is preliminary data.</text>
</comment>
<name>A0A5J9TAN4_9POAL</name>
<evidence type="ECO:0000256" key="1">
    <source>
        <dbReference type="ARBA" id="ARBA00009861"/>
    </source>
</evidence>